<evidence type="ECO:0000256" key="3">
    <source>
        <dbReference type="ARBA" id="ARBA00022449"/>
    </source>
</evidence>
<keyword evidence="6 8" id="KW-1133">Transmembrane helix</keyword>
<evidence type="ECO:0000256" key="6">
    <source>
        <dbReference type="ARBA" id="ARBA00022989"/>
    </source>
</evidence>
<keyword evidence="3" id="KW-0050">Antiport</keyword>
<keyword evidence="4" id="KW-1003">Cell membrane</keyword>
<dbReference type="EMBL" id="BOVJ01000041">
    <property type="protein sequence ID" value="GIQ62718.1"/>
    <property type="molecule type" value="Genomic_DNA"/>
</dbReference>
<comment type="caution">
    <text evidence="9">The sequence shown here is derived from an EMBL/GenBank/DDBJ whole genome shotgun (WGS) entry which is preliminary data.</text>
</comment>
<organism evidence="9 10">
    <name type="scientific">Paenibacillus cisolokensis</name>
    <dbReference type="NCBI Taxonomy" id="1658519"/>
    <lineage>
        <taxon>Bacteria</taxon>
        <taxon>Bacillati</taxon>
        <taxon>Bacillota</taxon>
        <taxon>Bacilli</taxon>
        <taxon>Bacillales</taxon>
        <taxon>Paenibacillaceae</taxon>
        <taxon>Paenibacillus</taxon>
    </lineage>
</organism>
<evidence type="ECO:0000256" key="2">
    <source>
        <dbReference type="ARBA" id="ARBA00006228"/>
    </source>
</evidence>
<keyword evidence="5 8" id="KW-0812">Transmembrane</keyword>
<comment type="similarity">
    <text evidence="2">Belongs to the CPA3 antiporters (TC 2.A.63) subunit E family.</text>
</comment>
<proteinExistence type="inferred from homology"/>
<dbReference type="InterPro" id="IPR002758">
    <property type="entry name" value="Cation_antiport_E"/>
</dbReference>
<dbReference type="Pfam" id="PF01899">
    <property type="entry name" value="MNHE"/>
    <property type="match status" value="1"/>
</dbReference>
<protein>
    <submittedName>
        <fullName evidence="9">Na(+)/H(+) antiporter subunit E</fullName>
    </submittedName>
</protein>
<reference evidence="9 10" key="1">
    <citation type="submission" date="2021-04" db="EMBL/GenBank/DDBJ databases">
        <title>Draft genome sequence of Paenibacillus cisolokensis, LC2-13A.</title>
        <authorList>
            <person name="Uke A."/>
            <person name="Chhe C."/>
            <person name="Baramee S."/>
            <person name="Kosugi A."/>
        </authorList>
    </citation>
    <scope>NUCLEOTIDE SEQUENCE [LARGE SCALE GENOMIC DNA]</scope>
    <source>
        <strain evidence="9 10">LC2-13A</strain>
    </source>
</reference>
<evidence type="ECO:0000313" key="10">
    <source>
        <dbReference type="Proteomes" id="UP000680304"/>
    </source>
</evidence>
<feature type="transmembrane region" description="Helical" evidence="8">
    <location>
        <begin position="59"/>
        <end position="82"/>
    </location>
</feature>
<keyword evidence="10" id="KW-1185">Reference proteome</keyword>
<keyword evidence="3" id="KW-0813">Transport</keyword>
<comment type="subcellular location">
    <subcellularLocation>
        <location evidence="1">Cell membrane</location>
        <topology evidence="1">Multi-pass membrane protein</topology>
    </subcellularLocation>
</comment>
<dbReference type="NCBIfam" id="NF009292">
    <property type="entry name" value="PRK12651.1-3"/>
    <property type="match status" value="1"/>
</dbReference>
<dbReference type="PIRSF" id="PIRSF019239">
    <property type="entry name" value="MrpE"/>
    <property type="match status" value="1"/>
</dbReference>
<sequence>MIMALQILLNFILAFVWMFLNDDWSFPRFAAGYLIGLTFIAILRRFWPHEFYVRKLWAVVKLLALFAKELFISSIAVLRHIVSPKLNIRPGIFAFRTELRSDWEVTVLSCLICLTPGTLTLEVSGEGDVLYIHAMDIDDAEKLGEQIKGTFEKAIMEVTRS</sequence>
<dbReference type="PANTHER" id="PTHR34584">
    <property type="entry name" value="NA(+)/H(+) ANTIPORTER SUBUNIT E1"/>
    <property type="match status" value="1"/>
</dbReference>
<feature type="transmembrane region" description="Helical" evidence="8">
    <location>
        <begin position="30"/>
        <end position="47"/>
    </location>
</feature>
<evidence type="ECO:0000256" key="8">
    <source>
        <dbReference type="SAM" id="Phobius"/>
    </source>
</evidence>
<keyword evidence="7 8" id="KW-0472">Membrane</keyword>
<evidence type="ECO:0000256" key="5">
    <source>
        <dbReference type="ARBA" id="ARBA00022692"/>
    </source>
</evidence>
<gene>
    <name evidence="9" type="primary">mrpE</name>
    <name evidence="9" type="ORF">PACILC2_12860</name>
</gene>
<dbReference type="NCBIfam" id="NF006517">
    <property type="entry name" value="PRK08965.1-1"/>
    <property type="match status" value="1"/>
</dbReference>
<evidence type="ECO:0000256" key="4">
    <source>
        <dbReference type="ARBA" id="ARBA00022475"/>
    </source>
</evidence>
<evidence type="ECO:0000313" key="9">
    <source>
        <dbReference type="EMBL" id="GIQ62718.1"/>
    </source>
</evidence>
<dbReference type="Proteomes" id="UP000680304">
    <property type="component" value="Unassembled WGS sequence"/>
</dbReference>
<dbReference type="PANTHER" id="PTHR34584:SF1">
    <property type="entry name" value="NA(+)_H(+) ANTIPORTER SUBUNIT E1"/>
    <property type="match status" value="1"/>
</dbReference>
<evidence type="ECO:0000256" key="1">
    <source>
        <dbReference type="ARBA" id="ARBA00004651"/>
    </source>
</evidence>
<evidence type="ECO:0000256" key="7">
    <source>
        <dbReference type="ARBA" id="ARBA00023136"/>
    </source>
</evidence>
<accession>A0ABQ4N3H9</accession>
<name>A0ABQ4N3H9_9BACL</name>